<dbReference type="InterPro" id="IPR033985">
    <property type="entry name" value="SusD-like_N"/>
</dbReference>
<dbReference type="GO" id="GO:0009279">
    <property type="term" value="C:cell outer membrane"/>
    <property type="evidence" value="ECO:0007669"/>
    <property type="project" value="UniProtKB-SubCell"/>
</dbReference>
<dbReference type="InterPro" id="IPR011990">
    <property type="entry name" value="TPR-like_helical_dom_sf"/>
</dbReference>
<organism evidence="8 9">
    <name type="scientific">Pseudobacter ginsenosidimutans</name>
    <dbReference type="NCBI Taxonomy" id="661488"/>
    <lineage>
        <taxon>Bacteria</taxon>
        <taxon>Pseudomonadati</taxon>
        <taxon>Bacteroidota</taxon>
        <taxon>Chitinophagia</taxon>
        <taxon>Chitinophagales</taxon>
        <taxon>Chitinophagaceae</taxon>
        <taxon>Pseudobacter</taxon>
    </lineage>
</organism>
<evidence type="ECO:0000256" key="5">
    <source>
        <dbReference type="ARBA" id="ARBA00023237"/>
    </source>
</evidence>
<dbReference type="OrthoDB" id="5694214at2"/>
<comment type="similarity">
    <text evidence="2">Belongs to the SusD family.</text>
</comment>
<evidence type="ECO:0000313" key="9">
    <source>
        <dbReference type="Proteomes" id="UP000293874"/>
    </source>
</evidence>
<keyword evidence="5" id="KW-0998">Cell outer membrane</keyword>
<protein>
    <submittedName>
        <fullName evidence="8">RagB/SusD domain-containing protein</fullName>
    </submittedName>
</protein>
<dbReference type="Pfam" id="PF07980">
    <property type="entry name" value="SusD_RagB"/>
    <property type="match status" value="1"/>
</dbReference>
<feature type="domain" description="SusD-like N-terminal" evidence="7">
    <location>
        <begin position="51"/>
        <end position="221"/>
    </location>
</feature>
<evidence type="ECO:0000259" key="6">
    <source>
        <dbReference type="Pfam" id="PF07980"/>
    </source>
</evidence>
<evidence type="ECO:0000256" key="4">
    <source>
        <dbReference type="ARBA" id="ARBA00023136"/>
    </source>
</evidence>
<gene>
    <name evidence="8" type="ORF">EV199_2023</name>
</gene>
<proteinExistence type="inferred from homology"/>
<evidence type="ECO:0000256" key="1">
    <source>
        <dbReference type="ARBA" id="ARBA00004442"/>
    </source>
</evidence>
<sequence>MKTVYKYLLFGLVLATSASSCKKFLNEEPQFLLTPEGAVTDEPSAQAVLNGAYSHIGKDEWTVRFSSGFSSMLGVVNASSSAFNFNMTATGDNQFLWQQFYKTANGANAALAAIEPLSEDVFVTPGRKVEMLAEARAIRAFAHFYTFLYFGRWWDAPESRYGIIYKDTLSALNNVYEARLTVGESYTKILDDLDFAIEHAPDYKSGIRVSRQLAQALKAKLLLYRGRQEDYPEALSLITGVITGAPQFGLQLEPSLTDLYNNSWDSKELLFCRYREKTDDVITAYNYTYGYNYATLGIEALGKTFLEGDPRYLEAWGDVKSPITNNNTFKWAPKKLARKGRQVGGDNDKYTTYFLRLTELYFLQAELLEKTGKPLEEAIEPINVIRRRSELLDTTITDRNEFYPLLFKELFKEIHIENEADWMASLRFIDVNTGKAFIHSFRSTLSLDENRFIYPLPTSEMKFNPRIEQNPGYEALVY</sequence>
<dbReference type="Pfam" id="PF14322">
    <property type="entry name" value="SusD-like_3"/>
    <property type="match status" value="1"/>
</dbReference>
<feature type="domain" description="RagB/SusD" evidence="6">
    <location>
        <begin position="313"/>
        <end position="398"/>
    </location>
</feature>
<dbReference type="Gene3D" id="1.25.40.390">
    <property type="match status" value="1"/>
</dbReference>
<evidence type="ECO:0000313" key="8">
    <source>
        <dbReference type="EMBL" id="RZS76144.1"/>
    </source>
</evidence>
<evidence type="ECO:0000256" key="3">
    <source>
        <dbReference type="ARBA" id="ARBA00022729"/>
    </source>
</evidence>
<evidence type="ECO:0000256" key="2">
    <source>
        <dbReference type="ARBA" id="ARBA00006275"/>
    </source>
</evidence>
<dbReference type="InterPro" id="IPR012944">
    <property type="entry name" value="SusD_RagB_dom"/>
</dbReference>
<dbReference type="PROSITE" id="PS51257">
    <property type="entry name" value="PROKAR_LIPOPROTEIN"/>
    <property type="match status" value="1"/>
</dbReference>
<dbReference type="AlphaFoldDB" id="A0A4Q7N530"/>
<keyword evidence="9" id="KW-1185">Reference proteome</keyword>
<dbReference type="SUPFAM" id="SSF48452">
    <property type="entry name" value="TPR-like"/>
    <property type="match status" value="1"/>
</dbReference>
<keyword evidence="3" id="KW-0732">Signal</keyword>
<name>A0A4Q7N530_9BACT</name>
<dbReference type="Proteomes" id="UP000293874">
    <property type="component" value="Unassembled WGS sequence"/>
</dbReference>
<comment type="caution">
    <text evidence="8">The sequence shown here is derived from an EMBL/GenBank/DDBJ whole genome shotgun (WGS) entry which is preliminary data.</text>
</comment>
<dbReference type="RefSeq" id="WP_130540459.1">
    <property type="nucleotide sequence ID" value="NZ_CP042431.1"/>
</dbReference>
<dbReference type="EMBL" id="SGXA01000001">
    <property type="protein sequence ID" value="RZS76144.1"/>
    <property type="molecule type" value="Genomic_DNA"/>
</dbReference>
<evidence type="ECO:0000259" key="7">
    <source>
        <dbReference type="Pfam" id="PF14322"/>
    </source>
</evidence>
<reference evidence="8 9" key="1">
    <citation type="submission" date="2019-02" db="EMBL/GenBank/DDBJ databases">
        <title>Genomic Encyclopedia of Type Strains, Phase IV (KMG-IV): sequencing the most valuable type-strain genomes for metagenomic binning, comparative biology and taxonomic classification.</title>
        <authorList>
            <person name="Goeker M."/>
        </authorList>
    </citation>
    <scope>NUCLEOTIDE SEQUENCE [LARGE SCALE GENOMIC DNA]</scope>
    <source>
        <strain evidence="8 9">DSM 18116</strain>
    </source>
</reference>
<keyword evidence="4" id="KW-0472">Membrane</keyword>
<comment type="subcellular location">
    <subcellularLocation>
        <location evidence="1">Cell outer membrane</location>
    </subcellularLocation>
</comment>
<accession>A0A4Q7N530</accession>